<feature type="chain" id="PRO_5020775125" evidence="1">
    <location>
        <begin position="24"/>
        <end position="56"/>
    </location>
</feature>
<accession>A0A4V6Y8R1</accession>
<dbReference type="Gramene" id="TKW28906">
    <property type="protein sequence ID" value="TKW28906"/>
    <property type="gene ID" value="SEVIR_3G359950v2"/>
</dbReference>
<sequence length="56" mass="5872">MLQREHLVVHQIGLLFSLHPVLGCRIGHPSEMGSFTELGCSGAAAPGSDGQGVLFI</sequence>
<feature type="signal peptide" evidence="1">
    <location>
        <begin position="1"/>
        <end position="23"/>
    </location>
</feature>
<dbReference type="Proteomes" id="UP000298652">
    <property type="component" value="Chromosome 3"/>
</dbReference>
<keyword evidence="3" id="KW-1185">Reference proteome</keyword>
<gene>
    <name evidence="2" type="ORF">SEVIR_3G359950v2</name>
</gene>
<evidence type="ECO:0000313" key="2">
    <source>
        <dbReference type="EMBL" id="TKW28906.1"/>
    </source>
</evidence>
<proteinExistence type="predicted"/>
<organism evidence="2 3">
    <name type="scientific">Setaria viridis</name>
    <name type="common">Green bristlegrass</name>
    <name type="synonym">Setaria italica subsp. viridis</name>
    <dbReference type="NCBI Taxonomy" id="4556"/>
    <lineage>
        <taxon>Eukaryota</taxon>
        <taxon>Viridiplantae</taxon>
        <taxon>Streptophyta</taxon>
        <taxon>Embryophyta</taxon>
        <taxon>Tracheophyta</taxon>
        <taxon>Spermatophyta</taxon>
        <taxon>Magnoliopsida</taxon>
        <taxon>Liliopsida</taxon>
        <taxon>Poales</taxon>
        <taxon>Poaceae</taxon>
        <taxon>PACMAD clade</taxon>
        <taxon>Panicoideae</taxon>
        <taxon>Panicodae</taxon>
        <taxon>Paniceae</taxon>
        <taxon>Cenchrinae</taxon>
        <taxon>Setaria</taxon>
    </lineage>
</organism>
<reference evidence="2" key="1">
    <citation type="submission" date="2019-03" db="EMBL/GenBank/DDBJ databases">
        <title>WGS assembly of Setaria viridis.</title>
        <authorList>
            <person name="Huang P."/>
            <person name="Jenkins J."/>
            <person name="Grimwood J."/>
            <person name="Barry K."/>
            <person name="Healey A."/>
            <person name="Mamidi S."/>
            <person name="Sreedasyam A."/>
            <person name="Shu S."/>
            <person name="Feldman M."/>
            <person name="Wu J."/>
            <person name="Yu Y."/>
            <person name="Chen C."/>
            <person name="Johnson J."/>
            <person name="Rokhsar D."/>
            <person name="Baxter I."/>
            <person name="Schmutz J."/>
            <person name="Brutnell T."/>
            <person name="Kellogg E."/>
        </authorList>
    </citation>
    <scope>NUCLEOTIDE SEQUENCE [LARGE SCALE GENOMIC DNA]</scope>
</reference>
<evidence type="ECO:0000256" key="1">
    <source>
        <dbReference type="SAM" id="SignalP"/>
    </source>
</evidence>
<protein>
    <submittedName>
        <fullName evidence="2">Uncharacterized protein</fullName>
    </submittedName>
</protein>
<keyword evidence="1" id="KW-0732">Signal</keyword>
<evidence type="ECO:0000313" key="3">
    <source>
        <dbReference type="Proteomes" id="UP000298652"/>
    </source>
</evidence>
<name>A0A4V6Y8R1_SETVI</name>
<dbReference type="EMBL" id="CM016554">
    <property type="protein sequence ID" value="TKW28906.1"/>
    <property type="molecule type" value="Genomic_DNA"/>
</dbReference>
<dbReference type="AlphaFoldDB" id="A0A4V6Y8R1"/>